<dbReference type="GeneID" id="36292378"/>
<dbReference type="OrthoDB" id="3547906at2759"/>
<accession>A0A176ZWJ6</accession>
<evidence type="ECO:0000313" key="1">
    <source>
        <dbReference type="EMBL" id="OAF54288.1"/>
    </source>
</evidence>
<reference evidence="1" key="1">
    <citation type="submission" date="2016-03" db="EMBL/GenBank/DDBJ databases">
        <title>Updated assembly of Pseudogymnoascus destructans, the fungus causing white-nose syndrome of bats.</title>
        <authorList>
            <person name="Palmer J.M."/>
            <person name="Drees K.P."/>
            <person name="Foster J.T."/>
            <person name="Lindner D.L."/>
        </authorList>
    </citation>
    <scope>NUCLEOTIDE SEQUENCE [LARGE SCALE GENOMIC DNA]</scope>
    <source>
        <strain evidence="1">20631-21</strain>
    </source>
</reference>
<sequence>MVAEDIKTEASRVHGFDSHRSAVVPWLGRTGIANHVRGLQKDEMHASYTLPKSADEGEPELLLMLEVMDKILAEAHGWCFDGPDCMLTWPRQLALSRFREAPASSSSASASYRAGRARGFDPKKEPSTLRTNFGYWKQFMTYCYRVAYCGSHFTPPTPAATGDGSADQGRCPEDWIRLTDEQTAAWEAALQCTADGDRPALNDALRSLCMALVCHEFGGDRFSSPLLSFCAMLSVKPRTNSWKEPGNFNSCLSGLIWAVQLLVFSTAAYLERSGAGSTLEHINSICEQYLWPDTETPMGEILGWRLLLFAVSKEGVGSHQAHWDEDEQILTYRDVDLNMDEVQQLLLSEFRQAQQLLHDELMFGATGLPRMHAWALKDNLDADNFGWYFGEHRENVALLKPFAGSLRNVIQESQSLRASLLDTTDEDGAADARVVWRQKAIDQYEAVADEFLKRLLVLIHMASGQPLRESELLSLTWHNTQRRRSVYLKHGLVMLHTTYHKGQQQTGKFKDNIRFLPATIGDLLLNYLVYVVPLRQAFLRQSSPRAIMSAYLTLCLCRWTPKGIHFRLDVARALVLTLVADGRTTAFSRVTFYMDYYSYYHQFHHGRTSEHQFHSSSSDFEPSDPTKR</sequence>
<protein>
    <submittedName>
        <fullName evidence="1">Uncharacterized protein</fullName>
    </submittedName>
</protein>
<proteinExistence type="predicted"/>
<dbReference type="EMBL" id="KV441431">
    <property type="protein sequence ID" value="OAF54288.1"/>
    <property type="molecule type" value="Genomic_DNA"/>
</dbReference>
<organism evidence="1">
    <name type="scientific">Pseudogymnoascus destructans</name>
    <dbReference type="NCBI Taxonomy" id="655981"/>
    <lineage>
        <taxon>Eukaryota</taxon>
        <taxon>Fungi</taxon>
        <taxon>Dikarya</taxon>
        <taxon>Ascomycota</taxon>
        <taxon>Pezizomycotina</taxon>
        <taxon>Leotiomycetes</taxon>
        <taxon>Thelebolales</taxon>
        <taxon>Thelebolaceae</taxon>
        <taxon>Pseudogymnoascus</taxon>
    </lineage>
</organism>
<dbReference type="VEuPathDB" id="FungiDB:GMDG_08634"/>
<dbReference type="RefSeq" id="XP_024319595.1">
    <property type="nucleotide sequence ID" value="XM_024472786.1"/>
</dbReference>
<name>A0A176ZWJ6_9PEZI</name>
<gene>
    <name evidence="1" type="ORF">VC83_09346</name>
</gene>
<dbReference type="Proteomes" id="UP000077154">
    <property type="component" value="Unassembled WGS sequence"/>
</dbReference>
<dbReference type="AlphaFoldDB" id="A0A176ZWJ6"/>